<keyword evidence="3" id="KW-0812">Transmembrane</keyword>
<dbReference type="Gene3D" id="3.40.50.150">
    <property type="entry name" value="Vaccinia Virus protein VP39"/>
    <property type="match status" value="1"/>
</dbReference>
<feature type="transmembrane region" description="Helical" evidence="3">
    <location>
        <begin position="292"/>
        <end position="313"/>
    </location>
</feature>
<keyword evidence="1" id="KW-0808">Transferase</keyword>
<comment type="similarity">
    <text evidence="2">Belongs to the class I-like SAM-binding methyltransferase superfamily. Erg6/SMT family.</text>
</comment>
<feature type="domain" description="Methyltransferase type 11" evidence="4">
    <location>
        <begin position="383"/>
        <end position="480"/>
    </location>
</feature>
<dbReference type="SUPFAM" id="SSF53335">
    <property type="entry name" value="S-adenosyl-L-methionine-dependent methyltransferases"/>
    <property type="match status" value="1"/>
</dbReference>
<evidence type="ECO:0000256" key="3">
    <source>
        <dbReference type="SAM" id="Phobius"/>
    </source>
</evidence>
<dbReference type="InterPro" id="IPR013216">
    <property type="entry name" value="Methyltransf_11"/>
</dbReference>
<dbReference type="AlphaFoldDB" id="A0AA38U9A9"/>
<organism evidence="5 6">
    <name type="scientific">Cladophialophora chaetospira</name>
    <dbReference type="NCBI Taxonomy" id="386627"/>
    <lineage>
        <taxon>Eukaryota</taxon>
        <taxon>Fungi</taxon>
        <taxon>Dikarya</taxon>
        <taxon>Ascomycota</taxon>
        <taxon>Pezizomycotina</taxon>
        <taxon>Eurotiomycetes</taxon>
        <taxon>Chaetothyriomycetidae</taxon>
        <taxon>Chaetothyriales</taxon>
        <taxon>Herpotrichiellaceae</taxon>
        <taxon>Cladophialophora</taxon>
    </lineage>
</organism>
<dbReference type="GO" id="GO:0003838">
    <property type="term" value="F:sterol 24-C-methyltransferase activity"/>
    <property type="evidence" value="ECO:0007669"/>
    <property type="project" value="TreeGrafter"/>
</dbReference>
<reference evidence="5" key="1">
    <citation type="submission" date="2022-10" db="EMBL/GenBank/DDBJ databases">
        <title>Culturing micro-colonial fungi from biological soil crusts in the Mojave desert and describing Neophaeococcomyces mojavensis, and introducing the new genera and species Taxawa tesnikishii.</title>
        <authorList>
            <person name="Kurbessoian T."/>
            <person name="Stajich J.E."/>
        </authorList>
    </citation>
    <scope>NUCLEOTIDE SEQUENCE</scope>
    <source>
        <strain evidence="5">TK_41</strain>
    </source>
</reference>
<accession>A0AA38U9A9</accession>
<dbReference type="InterPro" id="IPR029063">
    <property type="entry name" value="SAM-dependent_MTases_sf"/>
</dbReference>
<evidence type="ECO:0000259" key="4">
    <source>
        <dbReference type="Pfam" id="PF08241"/>
    </source>
</evidence>
<name>A0AA38U9A9_9EURO</name>
<dbReference type="GO" id="GO:0005783">
    <property type="term" value="C:endoplasmic reticulum"/>
    <property type="evidence" value="ECO:0007669"/>
    <property type="project" value="TreeGrafter"/>
</dbReference>
<dbReference type="PANTHER" id="PTHR44068:SF1">
    <property type="entry name" value="HYPOTHETICAL LOC100005854"/>
    <property type="match status" value="1"/>
</dbReference>
<dbReference type="InterPro" id="IPR050447">
    <property type="entry name" value="Erg6_SMT_methyltransf"/>
</dbReference>
<dbReference type="PANTHER" id="PTHR44068">
    <property type="entry name" value="ZGC:194242"/>
    <property type="match status" value="1"/>
</dbReference>
<proteinExistence type="inferred from homology"/>
<keyword evidence="3" id="KW-0472">Membrane</keyword>
<dbReference type="CDD" id="cd02440">
    <property type="entry name" value="AdoMet_MTases"/>
    <property type="match status" value="1"/>
</dbReference>
<dbReference type="EMBL" id="JAPDRK010000034">
    <property type="protein sequence ID" value="KAJ9601866.1"/>
    <property type="molecule type" value="Genomic_DNA"/>
</dbReference>
<keyword evidence="3" id="KW-1133">Transmembrane helix</keyword>
<keyword evidence="6" id="KW-1185">Reference proteome</keyword>
<evidence type="ECO:0000256" key="2">
    <source>
        <dbReference type="ARBA" id="ARBA00038188"/>
    </source>
</evidence>
<sequence length="573" mass="64529">MAEDSGAETTQVLREFLYKGCHVGRVKKCLQKTIINHGTPFEVLATQKVLAEVDSVLTNLSKLLGSTKASVASSSGTWHNFRAVYTNALTLIRSIDPEKGAIGSEYGDPLLGLFIQKFGEGDIFHLETIQELCYYSTTSLSEQKRLICSLLICAEAYFRGDMWNYTVEALDIVRVLLDSEYHKNMLKLIEETLDRLTKPALLCYDTNDPATLDNFRKLNALISQQESIQFESMGINENSWRLQDARRNKKDAGKKLPKRLRRSPIKVSNGQVVWQSMRDMRKSVSNLAKERYFTLLYLAAVLFALIAVLSTAITVNGARNPSVEDYYTSWGSRLGYWLLLGNTRHCGLYPKGKLWPFPISTAQRSMEEHMFNQLGLKPGSLVLDAGTGSGHVAIFMAEKGLNVQAIDITPLHVNDARHNIQTRGLEHKISVALEDYHDLSNFTGGTFDGIYTMETFVHADDPIKVLRNFYDLLRPGGVLAQNEGDFIFYTPLLQDILRLSHCQNTLPEGALSQMLEAVGFINVQVQDLTDEVLPLWRMFGFIGYVPYRILQLLGVHMRFTNIMAGVEGYLNWG</sequence>
<evidence type="ECO:0000256" key="1">
    <source>
        <dbReference type="ARBA" id="ARBA00022679"/>
    </source>
</evidence>
<evidence type="ECO:0000313" key="5">
    <source>
        <dbReference type="EMBL" id="KAJ9601866.1"/>
    </source>
</evidence>
<dbReference type="Pfam" id="PF08241">
    <property type="entry name" value="Methyltransf_11"/>
    <property type="match status" value="1"/>
</dbReference>
<protein>
    <recommendedName>
        <fullName evidence="4">Methyltransferase type 11 domain-containing protein</fullName>
    </recommendedName>
</protein>
<dbReference type="Proteomes" id="UP001172673">
    <property type="component" value="Unassembled WGS sequence"/>
</dbReference>
<comment type="caution">
    <text evidence="5">The sequence shown here is derived from an EMBL/GenBank/DDBJ whole genome shotgun (WGS) entry which is preliminary data.</text>
</comment>
<gene>
    <name evidence="5" type="ORF">H2200_013639</name>
</gene>
<evidence type="ECO:0000313" key="6">
    <source>
        <dbReference type="Proteomes" id="UP001172673"/>
    </source>
</evidence>
<dbReference type="GO" id="GO:0006696">
    <property type="term" value="P:ergosterol biosynthetic process"/>
    <property type="evidence" value="ECO:0007669"/>
    <property type="project" value="TreeGrafter"/>
</dbReference>